<gene>
    <name evidence="3" type="ORF">EGW08_001573</name>
</gene>
<proteinExistence type="predicted"/>
<dbReference type="Proteomes" id="UP000271974">
    <property type="component" value="Unassembled WGS sequence"/>
</dbReference>
<accession>A0A433UA37</accession>
<feature type="non-terminal residue" evidence="3">
    <location>
        <position position="1"/>
    </location>
</feature>
<keyword evidence="2" id="KW-0812">Transmembrane</keyword>
<feature type="region of interest" description="Disordered" evidence="1">
    <location>
        <begin position="498"/>
        <end position="540"/>
    </location>
</feature>
<feature type="transmembrane region" description="Helical" evidence="2">
    <location>
        <begin position="380"/>
        <end position="404"/>
    </location>
</feature>
<name>A0A433UA37_ELYCH</name>
<dbReference type="EMBL" id="RQTK01000027">
    <property type="protein sequence ID" value="RUS90673.1"/>
    <property type="molecule type" value="Genomic_DNA"/>
</dbReference>
<comment type="caution">
    <text evidence="3">The sequence shown here is derived from an EMBL/GenBank/DDBJ whole genome shotgun (WGS) entry which is preliminary data.</text>
</comment>
<evidence type="ECO:0000256" key="2">
    <source>
        <dbReference type="SAM" id="Phobius"/>
    </source>
</evidence>
<dbReference type="OrthoDB" id="6153851at2759"/>
<evidence type="ECO:0000313" key="4">
    <source>
        <dbReference type="Proteomes" id="UP000271974"/>
    </source>
</evidence>
<feature type="compositionally biased region" description="Low complexity" evidence="1">
    <location>
        <begin position="527"/>
        <end position="540"/>
    </location>
</feature>
<keyword evidence="2" id="KW-1133">Transmembrane helix</keyword>
<keyword evidence="2" id="KW-0472">Membrane</keyword>
<dbReference type="AlphaFoldDB" id="A0A433UA37"/>
<evidence type="ECO:0000256" key="1">
    <source>
        <dbReference type="SAM" id="MobiDB-lite"/>
    </source>
</evidence>
<protein>
    <submittedName>
        <fullName evidence="3">Uncharacterized protein</fullName>
    </submittedName>
</protein>
<sequence>IQLRWRLPWSRHKSVNFLSLSNFENQRYCGEINMAKHIFDSGWYHITLCLLVLSVTESQQKTTTLIEIPLTDEEQCMRMMHITVQSIYQYRTFVNIRDAATKCPSNQRGFQCGAIFSVADYFDALGSVMCIDLEGVGKSLPHNQFAVIASDQSGEVARAYVKSSRFDRTSYSVQCSKEPAELMKVSLRVLDSVKMCPVIWPLMVNHNISLGTVFLKQEVPTRTLMIQACEQVMLEPFEEYSILKVIASGKGSYRYGCVISLRPQVQYKQTEMCFALEYLSPDFSCGVDISVKKGMVEYLSFDLPSLEKSRHGGDEDDDDDDDNRKTYCFEYYNAPEDNVYPNLVIRSSSWGCHGKFALEIKYGPISGALGGGGGLNRRNLYMAVFISVIAVCIFIMGLTCLCCLRMRARNRHRNQGLERRVCASPAAPNTGYDGSNVSGDMPAFWTSTSSDQVFGLPSYEEATLGGSLSLPSYSPEVAEKPPAYDTLYSDGGSLPSTSMSSMSVAVLQCPQPEGTSTTSPGPGPGCGDDAPASAPSAPDL</sequence>
<organism evidence="3 4">
    <name type="scientific">Elysia chlorotica</name>
    <name type="common">Eastern emerald elysia</name>
    <name type="synonym">Sea slug</name>
    <dbReference type="NCBI Taxonomy" id="188477"/>
    <lineage>
        <taxon>Eukaryota</taxon>
        <taxon>Metazoa</taxon>
        <taxon>Spiralia</taxon>
        <taxon>Lophotrochozoa</taxon>
        <taxon>Mollusca</taxon>
        <taxon>Gastropoda</taxon>
        <taxon>Heterobranchia</taxon>
        <taxon>Euthyneura</taxon>
        <taxon>Panpulmonata</taxon>
        <taxon>Sacoglossa</taxon>
        <taxon>Placobranchoidea</taxon>
        <taxon>Plakobranchidae</taxon>
        <taxon>Elysia</taxon>
    </lineage>
</organism>
<evidence type="ECO:0000313" key="3">
    <source>
        <dbReference type="EMBL" id="RUS90673.1"/>
    </source>
</evidence>
<reference evidence="3 4" key="1">
    <citation type="submission" date="2019-01" db="EMBL/GenBank/DDBJ databases">
        <title>A draft genome assembly of the solar-powered sea slug Elysia chlorotica.</title>
        <authorList>
            <person name="Cai H."/>
            <person name="Li Q."/>
            <person name="Fang X."/>
            <person name="Li J."/>
            <person name="Curtis N.E."/>
            <person name="Altenburger A."/>
            <person name="Shibata T."/>
            <person name="Feng M."/>
            <person name="Maeda T."/>
            <person name="Schwartz J.A."/>
            <person name="Shigenobu S."/>
            <person name="Lundholm N."/>
            <person name="Nishiyama T."/>
            <person name="Yang H."/>
            <person name="Hasebe M."/>
            <person name="Li S."/>
            <person name="Pierce S.K."/>
            <person name="Wang J."/>
        </authorList>
    </citation>
    <scope>NUCLEOTIDE SEQUENCE [LARGE SCALE GENOMIC DNA]</scope>
    <source>
        <strain evidence="3">EC2010</strain>
        <tissue evidence="3">Whole organism of an adult</tissue>
    </source>
</reference>
<keyword evidence="4" id="KW-1185">Reference proteome</keyword>